<accession>A0A840QYT8</accession>
<dbReference type="AlphaFoldDB" id="A0A840QYT8"/>
<dbReference type="GO" id="GO:0005524">
    <property type="term" value="F:ATP binding"/>
    <property type="evidence" value="ECO:0007669"/>
    <property type="project" value="InterPro"/>
</dbReference>
<evidence type="ECO:0000259" key="1">
    <source>
        <dbReference type="Pfam" id="PF08443"/>
    </source>
</evidence>
<sequence>MVFSERLLCEIKKYVLPAIERVGGAPVIIKLIEGAQDIGVLLAESVKAAEAIIELLQSQKQNVLIQKFVSENKGKG</sequence>
<dbReference type="EMBL" id="JACHHW010000001">
    <property type="protein sequence ID" value="MBB5185929.1"/>
    <property type="molecule type" value="Genomic_DNA"/>
</dbReference>
<evidence type="ECO:0000313" key="3">
    <source>
        <dbReference type="Proteomes" id="UP000536640"/>
    </source>
</evidence>
<protein>
    <submittedName>
        <fullName evidence="2">Glutathione synthase/RimK-type ligase-like ATP-grasp enzyme</fullName>
    </submittedName>
</protein>
<dbReference type="Gene3D" id="3.30.1490.20">
    <property type="entry name" value="ATP-grasp fold, A domain"/>
    <property type="match status" value="1"/>
</dbReference>
<dbReference type="InterPro" id="IPR013651">
    <property type="entry name" value="ATP-grasp_RimK-type"/>
</dbReference>
<gene>
    <name evidence="2" type="ORF">HNQ57_000188</name>
</gene>
<keyword evidence="2" id="KW-0436">Ligase</keyword>
<feature type="domain" description="ATP-grasp fold RimK-type" evidence="1">
    <location>
        <begin position="17"/>
        <end position="74"/>
    </location>
</feature>
<name>A0A840QYT8_9GAMM</name>
<dbReference type="InterPro" id="IPR013815">
    <property type="entry name" value="ATP_grasp_subdomain_1"/>
</dbReference>
<dbReference type="SUPFAM" id="SSF56059">
    <property type="entry name" value="Glutathione synthetase ATP-binding domain-like"/>
    <property type="match status" value="1"/>
</dbReference>
<proteinExistence type="predicted"/>
<dbReference type="RefSeq" id="WP_338112923.1">
    <property type="nucleotide sequence ID" value="NZ_LJSJ01000046.1"/>
</dbReference>
<evidence type="ECO:0000313" key="2">
    <source>
        <dbReference type="EMBL" id="MBB5185929.1"/>
    </source>
</evidence>
<comment type="caution">
    <text evidence="2">The sequence shown here is derived from an EMBL/GenBank/DDBJ whole genome shotgun (WGS) entry which is preliminary data.</text>
</comment>
<organism evidence="2 3">
    <name type="scientific">Zhongshania antarctica</name>
    <dbReference type="NCBI Taxonomy" id="641702"/>
    <lineage>
        <taxon>Bacteria</taxon>
        <taxon>Pseudomonadati</taxon>
        <taxon>Pseudomonadota</taxon>
        <taxon>Gammaproteobacteria</taxon>
        <taxon>Cellvibrionales</taxon>
        <taxon>Spongiibacteraceae</taxon>
        <taxon>Zhongshania</taxon>
    </lineage>
</organism>
<reference evidence="2 3" key="1">
    <citation type="submission" date="2020-08" db="EMBL/GenBank/DDBJ databases">
        <title>Genomic Encyclopedia of Type Strains, Phase IV (KMG-IV): sequencing the most valuable type-strain genomes for metagenomic binning, comparative biology and taxonomic classification.</title>
        <authorList>
            <person name="Goeker M."/>
        </authorList>
    </citation>
    <scope>NUCLEOTIDE SEQUENCE [LARGE SCALE GENOMIC DNA]</scope>
    <source>
        <strain evidence="2 3">DSM 25701</strain>
    </source>
</reference>
<dbReference type="Pfam" id="PF08443">
    <property type="entry name" value="RimK"/>
    <property type="match status" value="1"/>
</dbReference>
<dbReference type="GO" id="GO:0016874">
    <property type="term" value="F:ligase activity"/>
    <property type="evidence" value="ECO:0007669"/>
    <property type="project" value="UniProtKB-KW"/>
</dbReference>
<keyword evidence="3" id="KW-1185">Reference proteome</keyword>
<dbReference type="Proteomes" id="UP000536640">
    <property type="component" value="Unassembled WGS sequence"/>
</dbReference>